<protein>
    <recommendedName>
        <fullName evidence="1">NadR/Ttd14 AAA domain-containing protein</fullName>
    </recommendedName>
</protein>
<accession>A0A919KC95</accession>
<gene>
    <name evidence="2" type="ORF">Asi03nite_03070</name>
</gene>
<keyword evidence="3" id="KW-1185">Reference proteome</keyword>
<reference evidence="2" key="1">
    <citation type="submission" date="2021-01" db="EMBL/GenBank/DDBJ databases">
        <title>Whole genome shotgun sequence of Actinoplanes siamensis NBRC 109076.</title>
        <authorList>
            <person name="Komaki H."/>
            <person name="Tamura T."/>
        </authorList>
    </citation>
    <scope>NUCLEOTIDE SEQUENCE</scope>
    <source>
        <strain evidence="2">NBRC 109076</strain>
    </source>
</reference>
<dbReference type="EMBL" id="BOMW01000004">
    <property type="protein sequence ID" value="GIF02769.1"/>
    <property type="molecule type" value="Genomic_DNA"/>
</dbReference>
<evidence type="ECO:0000313" key="3">
    <source>
        <dbReference type="Proteomes" id="UP000629619"/>
    </source>
</evidence>
<dbReference type="Gene3D" id="3.40.50.300">
    <property type="entry name" value="P-loop containing nucleotide triphosphate hydrolases"/>
    <property type="match status" value="1"/>
</dbReference>
<evidence type="ECO:0000259" key="1">
    <source>
        <dbReference type="Pfam" id="PF13521"/>
    </source>
</evidence>
<organism evidence="2 3">
    <name type="scientific">Actinoplanes siamensis</name>
    <dbReference type="NCBI Taxonomy" id="1223317"/>
    <lineage>
        <taxon>Bacteria</taxon>
        <taxon>Bacillati</taxon>
        <taxon>Actinomycetota</taxon>
        <taxon>Actinomycetes</taxon>
        <taxon>Micromonosporales</taxon>
        <taxon>Micromonosporaceae</taxon>
        <taxon>Actinoplanes</taxon>
    </lineage>
</organism>
<dbReference type="SUPFAM" id="SSF52540">
    <property type="entry name" value="P-loop containing nucleoside triphosphate hydrolases"/>
    <property type="match status" value="1"/>
</dbReference>
<dbReference type="Pfam" id="PF13521">
    <property type="entry name" value="AAA_28"/>
    <property type="match status" value="1"/>
</dbReference>
<dbReference type="AlphaFoldDB" id="A0A919KC95"/>
<name>A0A919KC95_9ACTN</name>
<proteinExistence type="predicted"/>
<comment type="caution">
    <text evidence="2">The sequence shown here is derived from an EMBL/GenBank/DDBJ whole genome shotgun (WGS) entry which is preliminary data.</text>
</comment>
<dbReference type="RefSeq" id="WP_203676439.1">
    <property type="nucleotide sequence ID" value="NZ_BOMW01000004.1"/>
</dbReference>
<dbReference type="Proteomes" id="UP000629619">
    <property type="component" value="Unassembled WGS sequence"/>
</dbReference>
<dbReference type="InterPro" id="IPR027417">
    <property type="entry name" value="P-loop_NTPase"/>
</dbReference>
<dbReference type="InterPro" id="IPR038727">
    <property type="entry name" value="NadR/Ttd14_AAA_dom"/>
</dbReference>
<evidence type="ECO:0000313" key="2">
    <source>
        <dbReference type="EMBL" id="GIF02769.1"/>
    </source>
</evidence>
<sequence>MLRMAVMGAHGTGKTTLVSQLSKILQKPVVTVQGIPRQLIREGYKFGDNLELDAVAAYFTEQRRREVDGQRLRAATLLTERTLLDAVAYERANRSMFGRGCFSADLSAFMTRVAFDHLNTFDLVAYCPILFPLEDDGIRGGSEEYQRSVDRELRSLLASESIDVPTTVVTGPVQQRVRQILETLDAFDRGP</sequence>
<feature type="domain" description="NadR/Ttd14 AAA" evidence="1">
    <location>
        <begin position="4"/>
        <end position="176"/>
    </location>
</feature>